<dbReference type="InterPro" id="IPR027051">
    <property type="entry name" value="XdhC_Rossmann_dom"/>
</dbReference>
<dbReference type="EMBL" id="CP000909">
    <property type="protein sequence ID" value="ABY34007.1"/>
    <property type="molecule type" value="Genomic_DNA"/>
</dbReference>
<keyword evidence="4" id="KW-1185">Reference proteome</keyword>
<protein>
    <submittedName>
        <fullName evidence="3">Xanthine and CO dehydrogenase maturation factor XdhC/CoxF family-like protein</fullName>
    </submittedName>
</protein>
<dbReference type="PATRIC" id="fig|324602.8.peg.876"/>
<dbReference type="KEGG" id="cau:Caur_0769"/>
<dbReference type="InterPro" id="IPR003777">
    <property type="entry name" value="XdhC_CoxI"/>
</dbReference>
<gene>
    <name evidence="3" type="ordered locus">Caur_0769</name>
</gene>
<reference evidence="4" key="1">
    <citation type="journal article" date="2011" name="BMC Genomics">
        <title>Complete genome sequence of the filamentous anoxygenic phototrophic bacterium Chloroflexus aurantiacus.</title>
        <authorList>
            <person name="Tang K.H."/>
            <person name="Barry K."/>
            <person name="Chertkov O."/>
            <person name="Dalin E."/>
            <person name="Han C.S."/>
            <person name="Hauser L.J."/>
            <person name="Honchak B.M."/>
            <person name="Karbach L.E."/>
            <person name="Land M.L."/>
            <person name="Lapidus A."/>
            <person name="Larimer F.W."/>
            <person name="Mikhailova N."/>
            <person name="Pitluck S."/>
            <person name="Pierson B.K."/>
            <person name="Blankenship R.E."/>
        </authorList>
    </citation>
    <scope>NUCLEOTIDE SEQUENCE [LARGE SCALE GENOMIC DNA]</scope>
    <source>
        <strain evidence="4">ATCC 29366 / DSM 635 / J-10-fl</strain>
    </source>
</reference>
<dbReference type="InParanoid" id="A9WG86"/>
<dbReference type="GO" id="GO:0043546">
    <property type="term" value="F:molybdopterin cofactor binding"/>
    <property type="evidence" value="ECO:0000318"/>
    <property type="project" value="GO_Central"/>
</dbReference>
<dbReference type="AlphaFoldDB" id="A9WG86"/>
<accession>A9WG86</accession>
<dbReference type="PANTHER" id="PTHR30388">
    <property type="entry name" value="ALDEHYDE OXIDOREDUCTASE MOLYBDENUM COFACTOR ASSEMBLY PROTEIN"/>
    <property type="match status" value="1"/>
</dbReference>
<dbReference type="FunCoup" id="A9WG86">
    <property type="interactions" value="88"/>
</dbReference>
<dbReference type="Gene3D" id="3.40.50.720">
    <property type="entry name" value="NAD(P)-binding Rossmann-like Domain"/>
    <property type="match status" value="1"/>
</dbReference>
<sequence>MSTIYELVREAVRNGTPLATITVLAGGPVGAKMALKPDGQTIGDLGEASLTAQAVQAALPLLVVGETQTVTLSPEVTIFVESFVPPPTLYMVGGVHISIALAALAKVVGFRTVVIDAREAFATGERFAHVDELILAWPDEALEGRLDARSSVAVLTHDPKLDDPALRVALRSPARYIGALGSPKTHARRLERLAAEGFTPADLARIHGPIGLPIGAKTPEEIALSILAEVVQVARRGSAATGQRGGSTNDPA</sequence>
<proteinExistence type="predicted"/>
<evidence type="ECO:0000259" key="1">
    <source>
        <dbReference type="Pfam" id="PF02625"/>
    </source>
</evidence>
<evidence type="ECO:0000313" key="4">
    <source>
        <dbReference type="Proteomes" id="UP000002008"/>
    </source>
</evidence>
<dbReference type="InterPro" id="IPR052698">
    <property type="entry name" value="MoCofactor_Util/Proc"/>
</dbReference>
<dbReference type="PANTHER" id="PTHR30388:SF4">
    <property type="entry name" value="MOLYBDENUM COFACTOR INSERTION CHAPERONE PAOD"/>
    <property type="match status" value="1"/>
</dbReference>
<dbReference type="Pfam" id="PF13478">
    <property type="entry name" value="XdhC_C"/>
    <property type="match status" value="1"/>
</dbReference>
<dbReference type="eggNOG" id="COG1975">
    <property type="taxonomic scope" value="Bacteria"/>
</dbReference>
<dbReference type="Pfam" id="PF02625">
    <property type="entry name" value="XdhC_CoxI"/>
    <property type="match status" value="1"/>
</dbReference>
<evidence type="ECO:0000313" key="3">
    <source>
        <dbReference type="EMBL" id="ABY34007.1"/>
    </source>
</evidence>
<feature type="domain" description="XdhC- CoxI" evidence="1">
    <location>
        <begin position="12"/>
        <end position="71"/>
    </location>
</feature>
<organism evidence="3 4">
    <name type="scientific">Chloroflexus aurantiacus (strain ATCC 29366 / DSM 635 / J-10-fl)</name>
    <dbReference type="NCBI Taxonomy" id="324602"/>
    <lineage>
        <taxon>Bacteria</taxon>
        <taxon>Bacillati</taxon>
        <taxon>Chloroflexota</taxon>
        <taxon>Chloroflexia</taxon>
        <taxon>Chloroflexales</taxon>
        <taxon>Chloroflexineae</taxon>
        <taxon>Chloroflexaceae</taxon>
        <taxon>Chloroflexus</taxon>
    </lineage>
</organism>
<dbReference type="STRING" id="324602.Caur_0769"/>
<dbReference type="EnsemblBacteria" id="ABY34007">
    <property type="protein sequence ID" value="ABY34007"/>
    <property type="gene ID" value="Caur_0769"/>
</dbReference>
<name>A9WG86_CHLAA</name>
<feature type="domain" description="XdhC Rossmann" evidence="2">
    <location>
        <begin position="89"/>
        <end position="230"/>
    </location>
</feature>
<dbReference type="HOGENOM" id="CLU_041115_3_1_0"/>
<dbReference type="RefSeq" id="WP_012256663.1">
    <property type="nucleotide sequence ID" value="NC_010175.1"/>
</dbReference>
<evidence type="ECO:0000259" key="2">
    <source>
        <dbReference type="Pfam" id="PF13478"/>
    </source>
</evidence>
<dbReference type="Proteomes" id="UP000002008">
    <property type="component" value="Chromosome"/>
</dbReference>